<protein>
    <submittedName>
        <fullName evidence="4">Peptidoglycan hydrolase-like protein with peptidoglycan-binding domain</fullName>
    </submittedName>
</protein>
<sequence length="198" mass="20937">MSTTTRTAPTGRLAALLSAGLLVLAVALAGTASASAHDRPAAPVPTPAAATEPWPDYGTGDADVDIAAAKLLLIHHGYDPHMDYDHPIPFDGHMEASVNAYQDNGGISQTGRLDEQTWDLLSDDTFGLYRRGSSGPVVEAIQRLLNAKYALHLATDGLYGPATERAVRGAQDHLGTDVDGITGPATFRALIAYQDYDR</sequence>
<dbReference type="RefSeq" id="WP_179821380.1">
    <property type="nucleotide sequence ID" value="NZ_JACCFS010000001.1"/>
</dbReference>
<evidence type="ECO:0000313" key="5">
    <source>
        <dbReference type="Proteomes" id="UP000572051"/>
    </source>
</evidence>
<dbReference type="AlphaFoldDB" id="A0A7Z0J8M1"/>
<name>A0A7Z0J8M1_9ACTN</name>
<feature type="domain" description="Peptidoglycan binding-like" evidence="3">
    <location>
        <begin position="134"/>
        <end position="190"/>
    </location>
</feature>
<proteinExistence type="predicted"/>
<organism evidence="4 5">
    <name type="scientific">Nocardiopsis aegyptia</name>
    <dbReference type="NCBI Taxonomy" id="220378"/>
    <lineage>
        <taxon>Bacteria</taxon>
        <taxon>Bacillati</taxon>
        <taxon>Actinomycetota</taxon>
        <taxon>Actinomycetes</taxon>
        <taxon>Streptosporangiales</taxon>
        <taxon>Nocardiopsidaceae</taxon>
        <taxon>Nocardiopsis</taxon>
    </lineage>
</organism>
<evidence type="ECO:0000259" key="3">
    <source>
        <dbReference type="Pfam" id="PF01471"/>
    </source>
</evidence>
<keyword evidence="4" id="KW-0378">Hydrolase</keyword>
<dbReference type="InterPro" id="IPR036366">
    <property type="entry name" value="PGBDSf"/>
</dbReference>
<feature type="signal peptide" evidence="2">
    <location>
        <begin position="1"/>
        <end position="36"/>
    </location>
</feature>
<reference evidence="4 5" key="1">
    <citation type="submission" date="2020-07" db="EMBL/GenBank/DDBJ databases">
        <title>Sequencing the genomes of 1000 actinobacteria strains.</title>
        <authorList>
            <person name="Klenk H.-P."/>
        </authorList>
    </citation>
    <scope>NUCLEOTIDE SEQUENCE [LARGE SCALE GENOMIC DNA]</scope>
    <source>
        <strain evidence="4 5">DSM 44442</strain>
    </source>
</reference>
<keyword evidence="5" id="KW-1185">Reference proteome</keyword>
<comment type="caution">
    <text evidence="4">The sequence shown here is derived from an EMBL/GenBank/DDBJ whole genome shotgun (WGS) entry which is preliminary data.</text>
</comment>
<accession>A0A7Z0J8M1</accession>
<dbReference type="InterPro" id="IPR036365">
    <property type="entry name" value="PGBD-like_sf"/>
</dbReference>
<dbReference type="Gene3D" id="1.10.101.10">
    <property type="entry name" value="PGBD-like superfamily/PGBD"/>
    <property type="match status" value="2"/>
</dbReference>
<feature type="chain" id="PRO_5038865800" evidence="2">
    <location>
        <begin position="37"/>
        <end position="198"/>
    </location>
</feature>
<feature type="region of interest" description="Disordered" evidence="1">
    <location>
        <begin position="35"/>
        <end position="56"/>
    </location>
</feature>
<evidence type="ECO:0000256" key="2">
    <source>
        <dbReference type="SAM" id="SignalP"/>
    </source>
</evidence>
<dbReference type="GO" id="GO:0016787">
    <property type="term" value="F:hydrolase activity"/>
    <property type="evidence" value="ECO:0007669"/>
    <property type="project" value="UniProtKB-KW"/>
</dbReference>
<dbReference type="Proteomes" id="UP000572051">
    <property type="component" value="Unassembled WGS sequence"/>
</dbReference>
<gene>
    <name evidence="4" type="ORF">HNR10_001139</name>
</gene>
<evidence type="ECO:0000256" key="1">
    <source>
        <dbReference type="SAM" id="MobiDB-lite"/>
    </source>
</evidence>
<dbReference type="SUPFAM" id="SSF47090">
    <property type="entry name" value="PGBD-like"/>
    <property type="match status" value="2"/>
</dbReference>
<dbReference type="InterPro" id="IPR002477">
    <property type="entry name" value="Peptidoglycan-bd-like"/>
</dbReference>
<evidence type="ECO:0000313" key="4">
    <source>
        <dbReference type="EMBL" id="NYJ33258.1"/>
    </source>
</evidence>
<dbReference type="Pfam" id="PF01471">
    <property type="entry name" value="PG_binding_1"/>
    <property type="match status" value="2"/>
</dbReference>
<feature type="domain" description="Peptidoglycan binding-like" evidence="3">
    <location>
        <begin position="65"/>
        <end position="121"/>
    </location>
</feature>
<keyword evidence="2" id="KW-0732">Signal</keyword>
<dbReference type="EMBL" id="JACCFS010000001">
    <property type="protein sequence ID" value="NYJ33258.1"/>
    <property type="molecule type" value="Genomic_DNA"/>
</dbReference>